<dbReference type="Proteomes" id="UP000316882">
    <property type="component" value="Unassembled WGS sequence"/>
</dbReference>
<evidence type="ECO:0000313" key="1">
    <source>
        <dbReference type="EMBL" id="GEB35895.1"/>
    </source>
</evidence>
<evidence type="ECO:0000313" key="2">
    <source>
        <dbReference type="Proteomes" id="UP000316882"/>
    </source>
</evidence>
<organism evidence="1 2">
    <name type="scientific">Brevibacillus parabrevis</name>
    <dbReference type="NCBI Taxonomy" id="54914"/>
    <lineage>
        <taxon>Bacteria</taxon>
        <taxon>Bacillati</taxon>
        <taxon>Bacillota</taxon>
        <taxon>Bacilli</taxon>
        <taxon>Bacillales</taxon>
        <taxon>Paenibacillaceae</taxon>
        <taxon>Brevibacillus</taxon>
    </lineage>
</organism>
<comment type="caution">
    <text evidence="1">The sequence shown here is derived from an EMBL/GenBank/DDBJ whole genome shotgun (WGS) entry which is preliminary data.</text>
</comment>
<dbReference type="InterPro" id="IPR025058">
    <property type="entry name" value="DUF3995"/>
</dbReference>
<dbReference type="STRING" id="54914.AV540_20940"/>
<keyword evidence="2" id="KW-1185">Reference proteome</keyword>
<dbReference type="AlphaFoldDB" id="A0A4Y3PSF7"/>
<sequence length="140" mass="15455">MTTFVVLSTAIILAVLSLLHVYWAFGGRWGSTAAIPVTAHDSRPLFRPGKIGTLIVAGLLLFADYLLLAQSGYLAPLMAPALIQWGCIFGTAVFFLRAVGDFRYVGFFKKVRHTVFGRQDTRLFTPLCLWLGMAFLLTVL</sequence>
<dbReference type="Pfam" id="PF13160">
    <property type="entry name" value="DUF3995"/>
    <property type="match status" value="1"/>
</dbReference>
<dbReference type="EMBL" id="BJMH01000067">
    <property type="protein sequence ID" value="GEB35895.1"/>
    <property type="molecule type" value="Genomic_DNA"/>
</dbReference>
<reference evidence="1 2" key="1">
    <citation type="submission" date="2019-06" db="EMBL/GenBank/DDBJ databases">
        <title>Whole genome shotgun sequence of Brevibacillus parabrevis NBRC 12334.</title>
        <authorList>
            <person name="Hosoyama A."/>
            <person name="Uohara A."/>
            <person name="Ohji S."/>
            <person name="Ichikawa N."/>
        </authorList>
    </citation>
    <scope>NUCLEOTIDE SEQUENCE [LARGE SCALE GENOMIC DNA]</scope>
    <source>
        <strain evidence="1 2">NBRC 12334</strain>
    </source>
</reference>
<name>A0A4Y3PSF7_BREPA</name>
<protein>
    <submittedName>
        <fullName evidence="1">Membrane protein</fullName>
    </submittedName>
</protein>
<dbReference type="RefSeq" id="WP_122964835.1">
    <property type="nucleotide sequence ID" value="NZ_BJMH01000067.1"/>
</dbReference>
<gene>
    <name evidence="1" type="ORF">BPA01_54750</name>
</gene>
<proteinExistence type="predicted"/>
<accession>A0A4Y3PSF7</accession>